<evidence type="ECO:0000313" key="9">
    <source>
        <dbReference type="Proteomes" id="UP000325292"/>
    </source>
</evidence>
<evidence type="ECO:0000256" key="1">
    <source>
        <dbReference type="ARBA" id="ARBA00004141"/>
    </source>
</evidence>
<keyword evidence="2 5" id="KW-0812">Transmembrane</keyword>
<dbReference type="InterPro" id="IPR035973">
    <property type="entry name" value="Cyt_c_oxidase_su3-like_sf"/>
</dbReference>
<proteinExistence type="inferred from homology"/>
<evidence type="ECO:0000259" key="7">
    <source>
        <dbReference type="PROSITE" id="PS50253"/>
    </source>
</evidence>
<evidence type="ECO:0000313" key="8">
    <source>
        <dbReference type="EMBL" id="AUW92915.1"/>
    </source>
</evidence>
<dbReference type="InterPro" id="IPR000298">
    <property type="entry name" value="Cyt_c_oxidase-like_su3"/>
</dbReference>
<feature type="transmembrane region" description="Helical" evidence="6">
    <location>
        <begin position="118"/>
        <end position="142"/>
    </location>
</feature>
<keyword evidence="4 6" id="KW-0472">Membrane</keyword>
<evidence type="ECO:0000256" key="6">
    <source>
        <dbReference type="SAM" id="Phobius"/>
    </source>
</evidence>
<accession>A0ABM6RNM7</accession>
<feature type="transmembrane region" description="Helical" evidence="6">
    <location>
        <begin position="89"/>
        <end position="106"/>
    </location>
</feature>
<name>A0ABM6RNM7_9FIRM</name>
<dbReference type="PROSITE" id="PS50253">
    <property type="entry name" value="COX3"/>
    <property type="match status" value="1"/>
</dbReference>
<dbReference type="Gene3D" id="1.20.120.80">
    <property type="entry name" value="Cytochrome c oxidase, subunit III, four-helix bundle"/>
    <property type="match status" value="1"/>
</dbReference>
<gene>
    <name evidence="8" type="ORF">BXT84_02290</name>
</gene>
<evidence type="ECO:0000256" key="2">
    <source>
        <dbReference type="ARBA" id="ARBA00022692"/>
    </source>
</evidence>
<feature type="transmembrane region" description="Helical" evidence="6">
    <location>
        <begin position="51"/>
        <end position="68"/>
    </location>
</feature>
<sequence>MAVTYAKDREIAAYRWGFRIFLVSQSVPFILIFADWYMFDGYYVSPVASKWLGSIEAFFGLLSGLIAWQALQAIRAGHLMAMIQGFRRAAVIGGAQLVLLAYQWGTRFIPPGTRYGEVYYTLSGVSGFYELIGIFVLVAISFRAARVQFTAHYHWDAEAAEYFWIFQMVAGFLSYLFLYWI</sequence>
<reference evidence="8 9" key="1">
    <citation type="journal article" date="2019" name="Sci. Rep.">
        <title>Sulfobacillus thermotolerans: new insights into resistance and metabolic capacities of acidophilic chemolithotrophs.</title>
        <authorList>
            <person name="Panyushkina A.E."/>
            <person name="Babenko V.V."/>
            <person name="Nikitina A.S."/>
            <person name="Selezneva O.V."/>
            <person name="Tsaplina I.A."/>
            <person name="Letarova M.A."/>
            <person name="Kostryukova E.S."/>
            <person name="Letarov A.V."/>
        </authorList>
    </citation>
    <scope>NUCLEOTIDE SEQUENCE [LARGE SCALE GENOMIC DNA]</scope>
    <source>
        <strain evidence="8 9">Kr1</strain>
    </source>
</reference>
<evidence type="ECO:0000256" key="3">
    <source>
        <dbReference type="ARBA" id="ARBA00022989"/>
    </source>
</evidence>
<organism evidence="8 9">
    <name type="scientific">Sulfobacillus thermotolerans</name>
    <dbReference type="NCBI Taxonomy" id="338644"/>
    <lineage>
        <taxon>Bacteria</taxon>
        <taxon>Bacillati</taxon>
        <taxon>Bacillota</taxon>
        <taxon>Clostridia</taxon>
        <taxon>Eubacteriales</taxon>
        <taxon>Clostridiales Family XVII. Incertae Sedis</taxon>
        <taxon>Sulfobacillus</taxon>
    </lineage>
</organism>
<feature type="transmembrane region" description="Helical" evidence="6">
    <location>
        <begin position="162"/>
        <end position="180"/>
    </location>
</feature>
<keyword evidence="9" id="KW-1185">Reference proteome</keyword>
<dbReference type="Proteomes" id="UP000325292">
    <property type="component" value="Chromosome"/>
</dbReference>
<comment type="subcellular location">
    <subcellularLocation>
        <location evidence="5">Cell membrane</location>
        <topology evidence="5">Multi-pass membrane protein</topology>
    </subcellularLocation>
    <subcellularLocation>
        <location evidence="1">Membrane</location>
        <topology evidence="1">Multi-pass membrane protein</topology>
    </subcellularLocation>
</comment>
<dbReference type="SUPFAM" id="SSF81452">
    <property type="entry name" value="Cytochrome c oxidase subunit III-like"/>
    <property type="match status" value="1"/>
</dbReference>
<dbReference type="InterPro" id="IPR013833">
    <property type="entry name" value="Cyt_c_oxidase_su3_a-hlx"/>
</dbReference>
<dbReference type="EMBL" id="CP019454">
    <property type="protein sequence ID" value="AUW92915.1"/>
    <property type="molecule type" value="Genomic_DNA"/>
</dbReference>
<feature type="transmembrane region" description="Helical" evidence="6">
    <location>
        <begin position="20"/>
        <end position="39"/>
    </location>
</feature>
<comment type="similarity">
    <text evidence="5">Belongs to the cytochrome c oxidase subunit 3 family.</text>
</comment>
<evidence type="ECO:0000256" key="5">
    <source>
        <dbReference type="RuleBase" id="RU003376"/>
    </source>
</evidence>
<evidence type="ECO:0000256" key="4">
    <source>
        <dbReference type="ARBA" id="ARBA00023136"/>
    </source>
</evidence>
<keyword evidence="3 6" id="KW-1133">Transmembrane helix</keyword>
<protein>
    <submittedName>
        <fullName evidence="8">Cytochrome C oxidase subunit III</fullName>
    </submittedName>
</protein>
<feature type="domain" description="Heme-copper oxidase subunit III family profile" evidence="7">
    <location>
        <begin position="13"/>
        <end position="181"/>
    </location>
</feature>